<gene>
    <name evidence="2" type="ORF">C8N45_101144</name>
</gene>
<dbReference type="EMBL" id="QBUD01000001">
    <property type="protein sequence ID" value="PUB18560.1"/>
    <property type="molecule type" value="Genomic_DNA"/>
</dbReference>
<comment type="caution">
    <text evidence="2">The sequence shown here is derived from an EMBL/GenBank/DDBJ whole genome shotgun (WGS) entry which is preliminary data.</text>
</comment>
<dbReference type="Proteomes" id="UP000244523">
    <property type="component" value="Unassembled WGS sequence"/>
</dbReference>
<organism evidence="2 3">
    <name type="scientific">Yoonia sediminilitoris</name>
    <dbReference type="NCBI Taxonomy" id="1286148"/>
    <lineage>
        <taxon>Bacteria</taxon>
        <taxon>Pseudomonadati</taxon>
        <taxon>Pseudomonadota</taxon>
        <taxon>Alphaproteobacteria</taxon>
        <taxon>Rhodobacterales</taxon>
        <taxon>Paracoccaceae</taxon>
        <taxon>Yoonia</taxon>
    </lineage>
</organism>
<accession>A0A2T6KPR8</accession>
<dbReference type="RefSeq" id="WP_108384308.1">
    <property type="nucleotide sequence ID" value="NZ_QBUD01000001.1"/>
</dbReference>
<feature type="region of interest" description="Disordered" evidence="1">
    <location>
        <begin position="48"/>
        <end position="77"/>
    </location>
</feature>
<evidence type="ECO:0000313" key="3">
    <source>
        <dbReference type="Proteomes" id="UP000244523"/>
    </source>
</evidence>
<proteinExistence type="predicted"/>
<dbReference type="AlphaFoldDB" id="A0A2T6KPR8"/>
<sequence length="77" mass="8462">MNAFVNILVPEHASIRKMVVGQLVRQESAQNWLDMVGGCDDEDIVPNYNTSKAATPRTDARNSMRDIGEGSLLEANT</sequence>
<feature type="compositionally biased region" description="Basic and acidic residues" evidence="1">
    <location>
        <begin position="58"/>
        <end position="68"/>
    </location>
</feature>
<evidence type="ECO:0000313" key="2">
    <source>
        <dbReference type="EMBL" id="PUB18560.1"/>
    </source>
</evidence>
<keyword evidence="3" id="KW-1185">Reference proteome</keyword>
<evidence type="ECO:0000256" key="1">
    <source>
        <dbReference type="SAM" id="MobiDB-lite"/>
    </source>
</evidence>
<protein>
    <submittedName>
        <fullName evidence="2">Uncharacterized protein</fullName>
    </submittedName>
</protein>
<reference evidence="2 3" key="1">
    <citation type="submission" date="2018-04" db="EMBL/GenBank/DDBJ databases">
        <title>Genomic Encyclopedia of Archaeal and Bacterial Type Strains, Phase II (KMG-II): from individual species to whole genera.</title>
        <authorList>
            <person name="Goeker M."/>
        </authorList>
    </citation>
    <scope>NUCLEOTIDE SEQUENCE [LARGE SCALE GENOMIC DNA]</scope>
    <source>
        <strain evidence="2 3">DSM 29955</strain>
    </source>
</reference>
<name>A0A2T6KPR8_9RHOB</name>